<accession>A0AAV4SIV7</accession>
<dbReference type="EMBL" id="BPLQ01008057">
    <property type="protein sequence ID" value="GIY34358.1"/>
    <property type="molecule type" value="Genomic_DNA"/>
</dbReference>
<dbReference type="Proteomes" id="UP001054837">
    <property type="component" value="Unassembled WGS sequence"/>
</dbReference>
<organism evidence="2 3">
    <name type="scientific">Caerostris darwini</name>
    <dbReference type="NCBI Taxonomy" id="1538125"/>
    <lineage>
        <taxon>Eukaryota</taxon>
        <taxon>Metazoa</taxon>
        <taxon>Ecdysozoa</taxon>
        <taxon>Arthropoda</taxon>
        <taxon>Chelicerata</taxon>
        <taxon>Arachnida</taxon>
        <taxon>Araneae</taxon>
        <taxon>Araneomorphae</taxon>
        <taxon>Entelegynae</taxon>
        <taxon>Araneoidea</taxon>
        <taxon>Araneidae</taxon>
        <taxon>Caerostris</taxon>
    </lineage>
</organism>
<name>A0AAV4SIV7_9ARAC</name>
<sequence>MANEKLRPDGERKESRARGDGRVACLLNLSSMGGAPRRAAGHDLHAEQALQQQSCNCRQEGERPGTISCLRCISHRGTHFNSKASCQQKTTNEDALQGISLHCSTLRYGAQHCYAMPQTDFFFFFFFPSRPGFEHFTEMISPDSATGIVFRNQCRDGNFSATARTSSGKEKLPQLPHSKQNAPRSFFINI</sequence>
<evidence type="ECO:0000313" key="2">
    <source>
        <dbReference type="EMBL" id="GIY34358.1"/>
    </source>
</evidence>
<evidence type="ECO:0000313" key="3">
    <source>
        <dbReference type="Proteomes" id="UP001054837"/>
    </source>
</evidence>
<dbReference type="AlphaFoldDB" id="A0AAV4SIV7"/>
<feature type="region of interest" description="Disordered" evidence="1">
    <location>
        <begin position="162"/>
        <end position="182"/>
    </location>
</feature>
<keyword evidence="3" id="KW-1185">Reference proteome</keyword>
<comment type="caution">
    <text evidence="2">The sequence shown here is derived from an EMBL/GenBank/DDBJ whole genome shotgun (WGS) entry which is preliminary data.</text>
</comment>
<proteinExistence type="predicted"/>
<gene>
    <name evidence="2" type="ORF">CDAR_35251</name>
</gene>
<protein>
    <submittedName>
        <fullName evidence="2">Uncharacterized protein</fullName>
    </submittedName>
</protein>
<reference evidence="2 3" key="1">
    <citation type="submission" date="2021-06" db="EMBL/GenBank/DDBJ databases">
        <title>Caerostris darwini draft genome.</title>
        <authorList>
            <person name="Kono N."/>
            <person name="Arakawa K."/>
        </authorList>
    </citation>
    <scope>NUCLEOTIDE SEQUENCE [LARGE SCALE GENOMIC DNA]</scope>
</reference>
<evidence type="ECO:0000256" key="1">
    <source>
        <dbReference type="SAM" id="MobiDB-lite"/>
    </source>
</evidence>